<reference evidence="12" key="1">
    <citation type="submission" date="2025-08" db="UniProtKB">
        <authorList>
            <consortium name="RefSeq"/>
        </authorList>
    </citation>
    <scope>IDENTIFICATION</scope>
    <source>
        <tissue evidence="12">Whole organism</tissue>
    </source>
</reference>
<dbReference type="Gene3D" id="1.20.120.1070">
    <property type="entry name" value="Translation initiation factor eIF-2B, N-terminal domain"/>
    <property type="match status" value="1"/>
</dbReference>
<keyword evidence="5" id="KW-0648">Protein biosynthesis</keyword>
<evidence type="ECO:0000256" key="5">
    <source>
        <dbReference type="ARBA" id="ARBA00022917"/>
    </source>
</evidence>
<dbReference type="SUPFAM" id="SSF100950">
    <property type="entry name" value="NagB/RpiA/CoA transferase-like"/>
    <property type="match status" value="1"/>
</dbReference>
<evidence type="ECO:0000256" key="4">
    <source>
        <dbReference type="ARBA" id="ARBA00022540"/>
    </source>
</evidence>
<comment type="subcellular location">
    <subcellularLocation>
        <location evidence="1">Cytoplasm</location>
        <location evidence="1">Cytosol</location>
    </subcellularLocation>
</comment>
<dbReference type="GO" id="GO:0005829">
    <property type="term" value="C:cytosol"/>
    <property type="evidence" value="ECO:0007669"/>
    <property type="project" value="UniProtKB-SubCell"/>
</dbReference>
<dbReference type="OrthoDB" id="10249309at2759"/>
<gene>
    <name evidence="12" type="primary">LOC108673207</name>
</gene>
<comment type="similarity">
    <text evidence="2 10">Belongs to the eIF-2B alpha/beta/delta subunits family.</text>
</comment>
<evidence type="ECO:0000256" key="2">
    <source>
        <dbReference type="ARBA" id="ARBA00007251"/>
    </source>
</evidence>
<proteinExistence type="inferred from homology"/>
<keyword evidence="11" id="KW-1185">Reference proteome</keyword>
<dbReference type="RefSeq" id="XP_018016487.1">
    <property type="nucleotide sequence ID" value="XM_018160998.2"/>
</dbReference>
<dbReference type="InterPro" id="IPR051501">
    <property type="entry name" value="eIF2B_alpha/beta/delta"/>
</dbReference>
<dbReference type="GO" id="GO:0005851">
    <property type="term" value="C:eukaryotic translation initiation factor 2B complex"/>
    <property type="evidence" value="ECO:0007669"/>
    <property type="project" value="TreeGrafter"/>
</dbReference>
<dbReference type="KEGG" id="hazt:108673207"/>
<accession>A0A8B7NRZ6</accession>
<organism evidence="11 12">
    <name type="scientific">Hyalella azteca</name>
    <name type="common">Amphipod</name>
    <dbReference type="NCBI Taxonomy" id="294128"/>
    <lineage>
        <taxon>Eukaryota</taxon>
        <taxon>Metazoa</taxon>
        <taxon>Ecdysozoa</taxon>
        <taxon>Arthropoda</taxon>
        <taxon>Crustacea</taxon>
        <taxon>Multicrustacea</taxon>
        <taxon>Malacostraca</taxon>
        <taxon>Eumalacostraca</taxon>
        <taxon>Peracarida</taxon>
        <taxon>Amphipoda</taxon>
        <taxon>Senticaudata</taxon>
        <taxon>Talitrida</taxon>
        <taxon>Talitroidea</taxon>
        <taxon>Hyalellidae</taxon>
        <taxon>Hyalella</taxon>
    </lineage>
</organism>
<comment type="subunit">
    <text evidence="9">Component of the translation initiation factor 2B (eIF2B) complex which is a heterodecamer of two sets of five different subunits: alpha, beta, gamma, delta and epsilon. Subunits alpha, beta and delta comprise a regulatory subcomplex and subunits epsilon and gamma comprise a catalytic subcomplex. Within the complex, the hexameric regulatory complex resides at the center, with the two heterodimeric catalytic subcomplexes bound on opposite sides.</text>
</comment>
<dbReference type="PANTHER" id="PTHR45860:SF1">
    <property type="entry name" value="TRANSLATION INITIATION FACTOR EIF-2B SUBUNIT ALPHA"/>
    <property type="match status" value="1"/>
</dbReference>
<evidence type="ECO:0000256" key="7">
    <source>
        <dbReference type="ARBA" id="ARBA00044208"/>
    </source>
</evidence>
<evidence type="ECO:0000256" key="3">
    <source>
        <dbReference type="ARBA" id="ARBA00022490"/>
    </source>
</evidence>
<protein>
    <recommendedName>
        <fullName evidence="7">Translation initiation factor eIF2B subunit alpha</fullName>
    </recommendedName>
    <alternativeName>
        <fullName evidence="8">eIF2B GDP-GTP exchange factor subunit alpha</fullName>
    </alternativeName>
</protein>
<evidence type="ECO:0000313" key="11">
    <source>
        <dbReference type="Proteomes" id="UP000694843"/>
    </source>
</evidence>
<evidence type="ECO:0000256" key="1">
    <source>
        <dbReference type="ARBA" id="ARBA00004514"/>
    </source>
</evidence>
<dbReference type="Proteomes" id="UP000694843">
    <property type="component" value="Unplaced"/>
</dbReference>
<dbReference type="InterPro" id="IPR042529">
    <property type="entry name" value="IF_2B-like_C"/>
</dbReference>
<dbReference type="Gene3D" id="3.40.50.10470">
    <property type="entry name" value="Translation initiation factor eif-2b, domain 2"/>
    <property type="match status" value="1"/>
</dbReference>
<evidence type="ECO:0000256" key="6">
    <source>
        <dbReference type="ARBA" id="ARBA00043898"/>
    </source>
</evidence>
<dbReference type="InterPro" id="IPR037171">
    <property type="entry name" value="NagB/RpiA_transferase-like"/>
</dbReference>
<dbReference type="GeneID" id="108673207"/>
<dbReference type="Pfam" id="PF01008">
    <property type="entry name" value="IF-2B"/>
    <property type="match status" value="1"/>
</dbReference>
<name>A0A8B7NRZ6_HYAAZ</name>
<dbReference type="PANTHER" id="PTHR45860">
    <property type="entry name" value="TRANSLATION INITIATION FACTOR EIF-2B SUBUNIT ALPHA"/>
    <property type="match status" value="1"/>
</dbReference>
<comment type="function">
    <text evidence="6">Acts as a component of the translation initiation factor 2B (eIF2B) complex, which catalyzes the exchange of GDP for GTP on eukaryotic initiation factor 2 (eIF2) gamma subunit. Its guanine nucleotide exchange factor activity is repressed when bound to eIF2 complex phosphorylated on the alpha subunit, thereby limiting the amount of methionyl-initiator methionine tRNA available to the ribosome and consequently global translation is repressed.</text>
</comment>
<dbReference type="InterPro" id="IPR042528">
    <property type="entry name" value="elF-2B_alpha_N"/>
</dbReference>
<evidence type="ECO:0000313" key="12">
    <source>
        <dbReference type="RefSeq" id="XP_018016487.1"/>
    </source>
</evidence>
<keyword evidence="4 12" id="KW-0396">Initiation factor</keyword>
<evidence type="ECO:0000256" key="8">
    <source>
        <dbReference type="ARBA" id="ARBA00044236"/>
    </source>
</evidence>
<dbReference type="InterPro" id="IPR000649">
    <property type="entry name" value="IF-2B-related"/>
</dbReference>
<evidence type="ECO:0000256" key="9">
    <source>
        <dbReference type="ARBA" id="ARBA00046432"/>
    </source>
</evidence>
<evidence type="ECO:0000256" key="10">
    <source>
        <dbReference type="RuleBase" id="RU003814"/>
    </source>
</evidence>
<dbReference type="OMA" id="GDWESCK"/>
<keyword evidence="3" id="KW-0963">Cytoplasm</keyword>
<dbReference type="GO" id="GO:0003743">
    <property type="term" value="F:translation initiation factor activity"/>
    <property type="evidence" value="ECO:0007669"/>
    <property type="project" value="UniProtKB-KW"/>
</dbReference>
<dbReference type="AlphaFoldDB" id="A0A8B7NRZ6"/>
<sequence>MLSKEDWHRKYQEKLDEDPYAIHPIAVMQLVLESLVLDDSKTVQELIERMKFVRQALCDSPCSTVSTEPSGEMFTRFITRASTALEDAETIAEARQILIDRGEDFIKHMLELPDKVAKKALGLFEQTHKHLTILTHSRNACLLSTFLEAKSRGHSFYVFVTEGRPSNQGASMVEEMKQAGVCCSLIPDAAMAYYAEQCNFIMLGAETVCPNGGIIGVIGTATMTATAKLLGKPVHVVAECYRFSDHHFPLNNRHLIRKHLPNVKGFDCPPVDYSPPENIKRLVSDIGSIDPLFAYDTVNHLFT</sequence>
<dbReference type="GO" id="GO:0005085">
    <property type="term" value="F:guanyl-nucleotide exchange factor activity"/>
    <property type="evidence" value="ECO:0007669"/>
    <property type="project" value="TreeGrafter"/>
</dbReference>